<dbReference type="Pfam" id="PF02049">
    <property type="entry name" value="FliE"/>
    <property type="match status" value="1"/>
</dbReference>
<comment type="caution">
    <text evidence="6">The sequence shown here is derived from an EMBL/GenBank/DDBJ whole genome shotgun (WGS) entry which is preliminary data.</text>
</comment>
<proteinExistence type="inferred from homology"/>
<dbReference type="InterPro" id="IPR001624">
    <property type="entry name" value="FliE"/>
</dbReference>
<protein>
    <recommendedName>
        <fullName evidence="3 5">Flagellar hook-basal body complex protein FliE</fullName>
    </recommendedName>
</protein>
<comment type="subcellular location">
    <subcellularLocation>
        <location evidence="1 5">Bacterial flagellum basal body</location>
    </subcellularLocation>
</comment>
<gene>
    <name evidence="5 6" type="primary">fliE</name>
    <name evidence="6" type="ORF">TOI97_08895</name>
</gene>
<evidence type="ECO:0000313" key="7">
    <source>
        <dbReference type="Proteomes" id="UP001294570"/>
    </source>
</evidence>
<dbReference type="PANTHER" id="PTHR34653">
    <property type="match status" value="1"/>
</dbReference>
<keyword evidence="6" id="KW-0966">Cell projection</keyword>
<evidence type="ECO:0000313" key="6">
    <source>
        <dbReference type="EMBL" id="MDY7219678.1"/>
    </source>
</evidence>
<keyword evidence="7" id="KW-1185">Reference proteome</keyword>
<reference evidence="6 7" key="1">
    <citation type="submission" date="2023-12" db="EMBL/GenBank/DDBJ databases">
        <title>Denitrificimonas halotolerans sp. nov.,a novel species isolated from landfill leachate.</title>
        <authorList>
            <person name="Wang S."/>
        </authorList>
    </citation>
    <scope>NUCLEOTIDE SEQUENCE [LARGE SCALE GENOMIC DNA]</scope>
    <source>
        <strain evidence="6 7">JX-1</strain>
    </source>
</reference>
<evidence type="ECO:0000256" key="1">
    <source>
        <dbReference type="ARBA" id="ARBA00004117"/>
    </source>
</evidence>
<dbReference type="NCBIfam" id="TIGR00205">
    <property type="entry name" value="fliE"/>
    <property type="match status" value="1"/>
</dbReference>
<evidence type="ECO:0000256" key="2">
    <source>
        <dbReference type="ARBA" id="ARBA00009272"/>
    </source>
</evidence>
<evidence type="ECO:0000256" key="4">
    <source>
        <dbReference type="ARBA" id="ARBA00023143"/>
    </source>
</evidence>
<dbReference type="HAMAP" id="MF_00724">
    <property type="entry name" value="FliE"/>
    <property type="match status" value="1"/>
</dbReference>
<keyword evidence="6" id="KW-0282">Flagellum</keyword>
<accession>A0ABU5GRT1</accession>
<sequence>MSISAIQSTLQQLNNLASQASGSNNQATNSLGQGGFSSELQASIRRINQLQQTAETQAQAFQAGDPNVALNDVMVDMQKADVAFQMGVQVRNRLVGAYKEIMNMQV</sequence>
<keyword evidence="6" id="KW-0969">Cilium</keyword>
<dbReference type="EMBL" id="JAXIVU010000011">
    <property type="protein sequence ID" value="MDY7219678.1"/>
    <property type="molecule type" value="Genomic_DNA"/>
</dbReference>
<evidence type="ECO:0000256" key="5">
    <source>
        <dbReference type="HAMAP-Rule" id="MF_00724"/>
    </source>
</evidence>
<evidence type="ECO:0000256" key="3">
    <source>
        <dbReference type="ARBA" id="ARBA00018024"/>
    </source>
</evidence>
<dbReference type="PRINTS" id="PR01006">
    <property type="entry name" value="FLGHOOKFLIE"/>
</dbReference>
<name>A0ABU5GRT1_9GAMM</name>
<dbReference type="PANTHER" id="PTHR34653:SF1">
    <property type="entry name" value="FLAGELLAR HOOK-BASAL BODY COMPLEX PROTEIN FLIE"/>
    <property type="match status" value="1"/>
</dbReference>
<comment type="similarity">
    <text evidence="2 5">Belongs to the FliE family.</text>
</comment>
<organism evidence="6 7">
    <name type="scientific">Denitrificimonas halotolerans</name>
    <dbReference type="NCBI Taxonomy" id="3098930"/>
    <lineage>
        <taxon>Bacteria</taxon>
        <taxon>Pseudomonadati</taxon>
        <taxon>Pseudomonadota</taxon>
        <taxon>Gammaproteobacteria</taxon>
        <taxon>Pseudomonadales</taxon>
        <taxon>Pseudomonadaceae</taxon>
        <taxon>Denitrificimonas</taxon>
    </lineage>
</organism>
<keyword evidence="4 5" id="KW-0975">Bacterial flagellum</keyword>
<dbReference type="Proteomes" id="UP001294570">
    <property type="component" value="Unassembled WGS sequence"/>
</dbReference>